<feature type="region of interest" description="Disordered" evidence="1">
    <location>
        <begin position="237"/>
        <end position="269"/>
    </location>
</feature>
<accession>A0A834EB69</accession>
<evidence type="ECO:0000256" key="1">
    <source>
        <dbReference type="SAM" id="MobiDB-lite"/>
    </source>
</evidence>
<sequence>MTTSDEAFFEGKKTHRCFRPGRAAWDRRSPLNSLKAPLGDMRPEEAMETPQTPSPGMRLDPPVGGSAKAWGPGRGTKRQPSPATPGHTKGRAEQGLLRQTALGALGARRVCRGGLQSWARVAGHAQALRGPARRGLCTATRRSHSQAEQSPAAGKAGVWAVKNKGTPETSSHSVPKPCPQDGPALPPPRVCPAWGADAAPPSPSRPDSVGGEAARPLPGTRQLAGALLLFRAQGLSRGTKNVHKAKRQDNGVRGRERRQSTEAGPTASVRTVSHRFKKNDSGNCTDACILSDGNCLKGKYRQRDGNHEKEPAGNARNKKKHMIEVGQVFRWVHRRLASREEYQRA</sequence>
<feature type="region of interest" description="Disordered" evidence="1">
    <location>
        <begin position="126"/>
        <end position="217"/>
    </location>
</feature>
<proteinExistence type="predicted"/>
<evidence type="ECO:0000313" key="3">
    <source>
        <dbReference type="Proteomes" id="UP000664940"/>
    </source>
</evidence>
<protein>
    <submittedName>
        <fullName evidence="2">Uncharacterized protein</fullName>
    </submittedName>
</protein>
<name>A0A834EB69_9CHIR</name>
<feature type="region of interest" description="Disordered" evidence="1">
    <location>
        <begin position="21"/>
        <end position="96"/>
    </location>
</feature>
<dbReference type="AlphaFoldDB" id="A0A834EB69"/>
<feature type="compositionally biased region" description="Pro residues" evidence="1">
    <location>
        <begin position="176"/>
        <end position="190"/>
    </location>
</feature>
<dbReference type="Proteomes" id="UP000664940">
    <property type="component" value="Unassembled WGS sequence"/>
</dbReference>
<feature type="compositionally biased region" description="Basic and acidic residues" evidence="1">
    <location>
        <begin position="247"/>
        <end position="260"/>
    </location>
</feature>
<evidence type="ECO:0000313" key="2">
    <source>
        <dbReference type="EMBL" id="KAF6114445.1"/>
    </source>
</evidence>
<reference evidence="2 3" key="1">
    <citation type="journal article" date="2020" name="Nature">
        <title>Six reference-quality genomes reveal evolution of bat adaptations.</title>
        <authorList>
            <person name="Jebb D."/>
            <person name="Huang Z."/>
            <person name="Pippel M."/>
            <person name="Hughes G.M."/>
            <person name="Lavrichenko K."/>
            <person name="Devanna P."/>
            <person name="Winkler S."/>
            <person name="Jermiin L.S."/>
            <person name="Skirmuntt E.C."/>
            <person name="Katzourakis A."/>
            <person name="Burkitt-Gray L."/>
            <person name="Ray D.A."/>
            <person name="Sullivan K.A.M."/>
            <person name="Roscito J.G."/>
            <person name="Kirilenko B.M."/>
            <person name="Davalos L.M."/>
            <person name="Corthals A.P."/>
            <person name="Power M.L."/>
            <person name="Jones G."/>
            <person name="Ransome R.D."/>
            <person name="Dechmann D.K.N."/>
            <person name="Locatelli A.G."/>
            <person name="Puechmaille S.J."/>
            <person name="Fedrigo O."/>
            <person name="Jarvis E.D."/>
            <person name="Hiller M."/>
            <person name="Vernes S.C."/>
            <person name="Myers E.W."/>
            <person name="Teeling E.C."/>
        </authorList>
    </citation>
    <scope>NUCLEOTIDE SEQUENCE [LARGE SCALE GENOMIC DNA]</scope>
    <source>
        <strain evidence="2">Bat1K_MPI-CBG_1</strain>
    </source>
</reference>
<organism evidence="2 3">
    <name type="scientific">Phyllostomus discolor</name>
    <name type="common">pale spear-nosed bat</name>
    <dbReference type="NCBI Taxonomy" id="89673"/>
    <lineage>
        <taxon>Eukaryota</taxon>
        <taxon>Metazoa</taxon>
        <taxon>Chordata</taxon>
        <taxon>Craniata</taxon>
        <taxon>Vertebrata</taxon>
        <taxon>Euteleostomi</taxon>
        <taxon>Mammalia</taxon>
        <taxon>Eutheria</taxon>
        <taxon>Laurasiatheria</taxon>
        <taxon>Chiroptera</taxon>
        <taxon>Yangochiroptera</taxon>
        <taxon>Phyllostomidae</taxon>
        <taxon>Phyllostominae</taxon>
        <taxon>Phyllostomus</taxon>
    </lineage>
</organism>
<comment type="caution">
    <text evidence="2">The sequence shown here is derived from an EMBL/GenBank/DDBJ whole genome shotgun (WGS) entry which is preliminary data.</text>
</comment>
<dbReference type="EMBL" id="JABVXQ010000004">
    <property type="protein sequence ID" value="KAF6114445.1"/>
    <property type="molecule type" value="Genomic_DNA"/>
</dbReference>
<gene>
    <name evidence="2" type="ORF">HJG60_010445</name>
</gene>